<dbReference type="HOGENOM" id="CLU_1484179_0_0_1"/>
<organism evidence="1">
    <name type="scientific">Oryza barthii</name>
    <dbReference type="NCBI Taxonomy" id="65489"/>
    <lineage>
        <taxon>Eukaryota</taxon>
        <taxon>Viridiplantae</taxon>
        <taxon>Streptophyta</taxon>
        <taxon>Embryophyta</taxon>
        <taxon>Tracheophyta</taxon>
        <taxon>Spermatophyta</taxon>
        <taxon>Magnoliopsida</taxon>
        <taxon>Liliopsida</taxon>
        <taxon>Poales</taxon>
        <taxon>Poaceae</taxon>
        <taxon>BOP clade</taxon>
        <taxon>Oryzoideae</taxon>
        <taxon>Oryzeae</taxon>
        <taxon>Oryzinae</taxon>
        <taxon>Oryza</taxon>
    </lineage>
</organism>
<dbReference type="PANTHER" id="PTHR23070">
    <property type="entry name" value="BCS1 AAA-TYPE ATPASE"/>
    <property type="match status" value="1"/>
</dbReference>
<proteinExistence type="predicted"/>
<protein>
    <recommendedName>
        <fullName evidence="3">ATPase AAA-type core domain-containing protein</fullName>
    </recommendedName>
</protein>
<dbReference type="Proteomes" id="UP000026960">
    <property type="component" value="Chromosome 3"/>
</dbReference>
<dbReference type="Gramene" id="OBART03G22680.1">
    <property type="protein sequence ID" value="OBART03G22680.1"/>
    <property type="gene ID" value="OBART03G22680"/>
</dbReference>
<evidence type="ECO:0000313" key="1">
    <source>
        <dbReference type="EnsemblPlants" id="OBART03G22680.1"/>
    </source>
</evidence>
<reference evidence="1" key="1">
    <citation type="journal article" date="2009" name="Rice">
        <title>De Novo Next Generation Sequencing of Plant Genomes.</title>
        <authorList>
            <person name="Rounsley S."/>
            <person name="Marri P.R."/>
            <person name="Yu Y."/>
            <person name="He R."/>
            <person name="Sisneros N."/>
            <person name="Goicoechea J.L."/>
            <person name="Lee S.J."/>
            <person name="Angelova A."/>
            <person name="Kudrna D."/>
            <person name="Luo M."/>
            <person name="Affourtit J."/>
            <person name="Desany B."/>
            <person name="Knight J."/>
            <person name="Niazi F."/>
            <person name="Egholm M."/>
            <person name="Wing R.A."/>
        </authorList>
    </citation>
    <scope>NUCLEOTIDE SEQUENCE [LARGE SCALE GENOMIC DNA]</scope>
    <source>
        <strain evidence="1">cv. IRGC 105608</strain>
    </source>
</reference>
<evidence type="ECO:0000313" key="2">
    <source>
        <dbReference type="Proteomes" id="UP000026960"/>
    </source>
</evidence>
<evidence type="ECO:0008006" key="3">
    <source>
        <dbReference type="Google" id="ProtNLM"/>
    </source>
</evidence>
<dbReference type="AlphaFoldDB" id="A0A0D3FK85"/>
<accession>A0A0D3FK85</accession>
<reference evidence="1" key="2">
    <citation type="submission" date="2015-03" db="UniProtKB">
        <authorList>
            <consortium name="EnsemblPlants"/>
        </authorList>
    </citation>
    <scope>IDENTIFICATION</scope>
</reference>
<sequence>MAALPSLEDADAPSVLSSASRTNGGFSLRLGSDLSICDGCVFLGARLAWTNRDKVLVLRVRCHDRTHVLRPYLQHVESVADETEIQRRELCLFANTGVDGSTRTPRAAGMQTRSLILMEDLDRFLQGGEDVEARAARVLSFMGGIALCCGEERVMVFTMRSGKEGADAAVVRSGWLDWTQSG</sequence>
<dbReference type="EnsemblPlants" id="OBART03G22680.1">
    <property type="protein sequence ID" value="OBART03G22680.1"/>
    <property type="gene ID" value="OBART03G22680"/>
</dbReference>
<dbReference type="PaxDb" id="65489-OBART03G22680.1"/>
<dbReference type="InterPro" id="IPR050747">
    <property type="entry name" value="Mitochondrial_chaperone_BCS1"/>
</dbReference>
<dbReference type="STRING" id="65489.A0A0D3FK85"/>
<name>A0A0D3FK85_9ORYZ</name>
<keyword evidence="2" id="KW-1185">Reference proteome</keyword>
<dbReference type="eggNOG" id="KOG0743">
    <property type="taxonomic scope" value="Eukaryota"/>
</dbReference>